<comment type="caution">
    <text evidence="2">The sequence shown here is derived from an EMBL/GenBank/DDBJ whole genome shotgun (WGS) entry which is preliminary data.</text>
</comment>
<keyword evidence="1" id="KW-0472">Membrane</keyword>
<gene>
    <name evidence="2" type="ORF">GF359_00950</name>
</gene>
<evidence type="ECO:0000313" key="3">
    <source>
        <dbReference type="Proteomes" id="UP000630660"/>
    </source>
</evidence>
<feature type="transmembrane region" description="Helical" evidence="1">
    <location>
        <begin position="37"/>
        <end position="58"/>
    </location>
</feature>
<evidence type="ECO:0000256" key="1">
    <source>
        <dbReference type="SAM" id="Phobius"/>
    </source>
</evidence>
<protein>
    <submittedName>
        <fullName evidence="2">Uncharacterized protein</fullName>
    </submittedName>
</protein>
<dbReference type="EMBL" id="WJKJ01000026">
    <property type="protein sequence ID" value="MBD3363761.1"/>
    <property type="molecule type" value="Genomic_DNA"/>
</dbReference>
<reference evidence="2" key="1">
    <citation type="submission" date="2019-11" db="EMBL/GenBank/DDBJ databases">
        <title>Microbial mats filling the niche in hypersaline microbial mats.</title>
        <authorList>
            <person name="Wong H.L."/>
            <person name="Macleod F.I."/>
            <person name="White R.A. III"/>
            <person name="Burns B.P."/>
        </authorList>
    </citation>
    <scope>NUCLEOTIDE SEQUENCE</scope>
    <source>
        <strain evidence="2">Bin_327</strain>
    </source>
</reference>
<keyword evidence="1" id="KW-0812">Transmembrane</keyword>
<dbReference type="AlphaFoldDB" id="A0A9D5QC88"/>
<organism evidence="2 3">
    <name type="scientific">candidate division WOR-3 bacterium</name>
    <dbReference type="NCBI Taxonomy" id="2052148"/>
    <lineage>
        <taxon>Bacteria</taxon>
        <taxon>Bacteria division WOR-3</taxon>
    </lineage>
</organism>
<evidence type="ECO:0000313" key="2">
    <source>
        <dbReference type="EMBL" id="MBD3363761.1"/>
    </source>
</evidence>
<sequence>MPKIFRLGFFGAILVWVPVLLLGIFERQISGLVSRPVWIVAMVTFSAGALFLHIYPFFYRGPGSYEFFWGKGKKAQSVIREGRLARATLLEIGENSGGGTVTINDNPYLNLKLSIDDGKSAVYEVSLDTVIPRYSVPLFQPGFTFPVRIDNKNPEIVVYDADEAALAGDGTVIGASKPKITSPEATPESIKFIKKSGIKAQARITGIEPTGRSHEYKPLVKVTYEVLIPGQEPYLTVSELPIPTHLVEKFEQIIGKSFPAKVHPEDKDRISVDIDFG</sequence>
<dbReference type="Proteomes" id="UP000630660">
    <property type="component" value="Unassembled WGS sequence"/>
</dbReference>
<proteinExistence type="predicted"/>
<accession>A0A9D5QC88</accession>
<feature type="transmembrane region" description="Helical" evidence="1">
    <location>
        <begin position="7"/>
        <end position="25"/>
    </location>
</feature>
<keyword evidence="1" id="KW-1133">Transmembrane helix</keyword>
<name>A0A9D5QC88_UNCW3</name>